<dbReference type="FunCoup" id="A0A1Y1MIC5">
    <property type="interactions" value="239"/>
</dbReference>
<reference evidence="19" key="1">
    <citation type="journal article" date="2016" name="Sci. Rep.">
        <title>Molecular characterization of firefly nuptial gifts: a multi-omics approach sheds light on postcopulatory sexual selection.</title>
        <authorList>
            <person name="Al-Wathiqui N."/>
            <person name="Fallon T.R."/>
            <person name="South A."/>
            <person name="Weng J.K."/>
            <person name="Lewis S.M."/>
        </authorList>
    </citation>
    <scope>NUCLEOTIDE SEQUENCE</scope>
</reference>
<keyword evidence="7" id="KW-0479">Metal-binding</keyword>
<proteinExistence type="inferred from homology"/>
<dbReference type="EMBL" id="GEZM01030637">
    <property type="protein sequence ID" value="JAV85464.1"/>
    <property type="molecule type" value="Transcribed_RNA"/>
</dbReference>
<reference evidence="20 21" key="2">
    <citation type="journal article" date="2018" name="Elife">
        <title>Firefly genomes illuminate parallel origins of bioluminescence in beetles.</title>
        <authorList>
            <person name="Fallon T.R."/>
            <person name="Lower S.E."/>
            <person name="Chang C.H."/>
            <person name="Bessho-Uehara M."/>
            <person name="Martin G.J."/>
            <person name="Bewick A.J."/>
            <person name="Behringer M."/>
            <person name="Debat H.J."/>
            <person name="Wong I."/>
            <person name="Day J.C."/>
            <person name="Suvorov A."/>
            <person name="Silva C.J."/>
            <person name="Stanger-Hall K.F."/>
            <person name="Hall D.W."/>
            <person name="Schmitz R.J."/>
            <person name="Nelson D.R."/>
            <person name="Lewis S.M."/>
            <person name="Shigenobu S."/>
            <person name="Bybee S.M."/>
            <person name="Larracuente A.M."/>
            <person name="Oba Y."/>
            <person name="Weng J.K."/>
        </authorList>
    </citation>
    <scope>NUCLEOTIDE SEQUENCE [LARGE SCALE GENOMIC DNA]</scope>
    <source>
        <strain evidence="20">1611_PpyrPB1</strain>
        <tissue evidence="20">Whole body</tissue>
    </source>
</reference>
<evidence type="ECO:0000256" key="14">
    <source>
        <dbReference type="ARBA" id="ARBA00032283"/>
    </source>
</evidence>
<dbReference type="Pfam" id="PF06155">
    <property type="entry name" value="GBBH-like_N"/>
    <property type="match status" value="1"/>
</dbReference>
<reference evidence="20" key="3">
    <citation type="submission" date="2019-08" db="EMBL/GenBank/DDBJ databases">
        <authorList>
            <consortium name="Photinus pyralis genome working group"/>
            <person name="Fallon T.R."/>
            <person name="Sander Lower S.E."/>
            <person name="Weng J.-K."/>
        </authorList>
    </citation>
    <scope>NUCLEOTIDE SEQUENCE</scope>
    <source>
        <strain evidence="20">1611_PpyrPB1</strain>
        <tissue evidence="20">Whole body</tissue>
    </source>
</reference>
<dbReference type="InParanoid" id="A0A1Y1MIC5"/>
<dbReference type="EMBL" id="VVIM01000009">
    <property type="protein sequence ID" value="KAB0793468.1"/>
    <property type="molecule type" value="Genomic_DNA"/>
</dbReference>
<feature type="domain" description="TauD/TfdA-like" evidence="17">
    <location>
        <begin position="153"/>
        <end position="382"/>
    </location>
</feature>
<name>A0A1Y1MIC5_PHOPY</name>
<evidence type="ECO:0000256" key="10">
    <source>
        <dbReference type="ARBA" id="ARBA00023002"/>
    </source>
</evidence>
<evidence type="ECO:0000259" key="18">
    <source>
        <dbReference type="Pfam" id="PF06155"/>
    </source>
</evidence>
<sequence>MIMKATNNYNNNTTLSSLLRTSKVHSPKLTLALLKMENLETVQVEDEWLYVKFGEHGRRFYYLWLRDNCKCEKCYSTFYNQILFNILDIPSDIKPISCEIVKDKLLIIWMDKHKTEYEMKWLESITFPLKHALKTILWDRKVVPKKIPLEFYLNDKDGLKSLISAVTTYGFGIVTGVQNTLEATESVVRHLASVQKTYFGEMWKVTTDSSCNDTSTTNVALLPHNDNTYWSNAAGLQVFHLLNRNGEGGHTILVDGFNIAEKVRKRNVDSFNLLCNSAIESHFIDKDQHYFCTDPVIKLHSATKQLHQIRFNVYDRSPLVSLPEGDIPRYYEAYKLFASEAFDRENQYEIQLEPGDVIFIDNWRVLHGRREFMGTRELGGCYVSRDDYLSRVKQFYPTIN</sequence>
<evidence type="ECO:0000256" key="2">
    <source>
        <dbReference type="ARBA" id="ARBA00001961"/>
    </source>
</evidence>
<accession>A0A1Y1MIC5</accession>
<dbReference type="AlphaFoldDB" id="A0A1Y1MIC5"/>
<dbReference type="UniPathway" id="UPA00118"/>
<evidence type="ECO:0000256" key="7">
    <source>
        <dbReference type="ARBA" id="ARBA00022723"/>
    </source>
</evidence>
<comment type="catalytic activity">
    <reaction evidence="16">
        <text>N(6),N(6),N(6)-trimethyl-L-lysine + 2-oxoglutarate + O2 = (3S)-3-hydroxy-N(6),N(6),N(6)-trimethyl-L-lysine + succinate + CO2</text>
        <dbReference type="Rhea" id="RHEA:14181"/>
        <dbReference type="ChEBI" id="CHEBI:15379"/>
        <dbReference type="ChEBI" id="CHEBI:16526"/>
        <dbReference type="ChEBI" id="CHEBI:16810"/>
        <dbReference type="ChEBI" id="CHEBI:30031"/>
        <dbReference type="ChEBI" id="CHEBI:58100"/>
        <dbReference type="ChEBI" id="CHEBI:141499"/>
        <dbReference type="EC" id="1.14.11.8"/>
    </reaction>
</comment>
<evidence type="ECO:0000256" key="6">
    <source>
        <dbReference type="ARBA" id="ARBA00016835"/>
    </source>
</evidence>
<dbReference type="InterPro" id="IPR010376">
    <property type="entry name" value="GBBH-like_N"/>
</dbReference>
<evidence type="ECO:0000256" key="11">
    <source>
        <dbReference type="ARBA" id="ARBA00023004"/>
    </source>
</evidence>
<evidence type="ECO:0000256" key="3">
    <source>
        <dbReference type="ARBA" id="ARBA00005022"/>
    </source>
</evidence>
<dbReference type="OrthoDB" id="408743at2759"/>
<dbReference type="PANTHER" id="PTHR10696">
    <property type="entry name" value="GAMMA-BUTYROBETAINE HYDROXYLASE-RELATED"/>
    <property type="match status" value="1"/>
</dbReference>
<dbReference type="InterPro" id="IPR038492">
    <property type="entry name" value="GBBH-like_N_sf"/>
</dbReference>
<evidence type="ECO:0000313" key="20">
    <source>
        <dbReference type="EMBL" id="KAB0793468.1"/>
    </source>
</evidence>
<comment type="cofactor">
    <cofactor evidence="1">
        <name>Fe(2+)</name>
        <dbReference type="ChEBI" id="CHEBI:29033"/>
    </cofactor>
</comment>
<evidence type="ECO:0000256" key="13">
    <source>
        <dbReference type="ARBA" id="ARBA00031778"/>
    </source>
</evidence>
<comment type="pathway">
    <text evidence="3">Amine and polyamine biosynthesis; carnitine biosynthesis.</text>
</comment>
<dbReference type="FunFam" id="3.30.2020.30:FF:000002">
    <property type="entry name" value="Putative gamma-butyrobetaine dioxygenase"/>
    <property type="match status" value="1"/>
</dbReference>
<dbReference type="GO" id="GO:0005506">
    <property type="term" value="F:iron ion binding"/>
    <property type="evidence" value="ECO:0007669"/>
    <property type="project" value="InterPro"/>
</dbReference>
<feature type="domain" description="Gamma-butyrobetaine hydroxylase-like N-terminal" evidence="18">
    <location>
        <begin position="43"/>
        <end position="122"/>
    </location>
</feature>
<dbReference type="Gene3D" id="3.60.130.10">
    <property type="entry name" value="Clavaminate synthase-like"/>
    <property type="match status" value="1"/>
</dbReference>
<comment type="similarity">
    <text evidence="4">Belongs to the gamma-BBH/TMLD family.</text>
</comment>
<dbReference type="NCBIfam" id="TIGR02410">
    <property type="entry name" value="carnitine_TMLD"/>
    <property type="match status" value="1"/>
</dbReference>
<dbReference type="Proteomes" id="UP000327044">
    <property type="component" value="Unassembled WGS sequence"/>
</dbReference>
<organism evidence="19">
    <name type="scientific">Photinus pyralis</name>
    <name type="common">Common eastern firefly</name>
    <name type="synonym">Lampyris pyralis</name>
    <dbReference type="NCBI Taxonomy" id="7054"/>
    <lineage>
        <taxon>Eukaryota</taxon>
        <taxon>Metazoa</taxon>
        <taxon>Ecdysozoa</taxon>
        <taxon>Arthropoda</taxon>
        <taxon>Hexapoda</taxon>
        <taxon>Insecta</taxon>
        <taxon>Pterygota</taxon>
        <taxon>Neoptera</taxon>
        <taxon>Endopterygota</taxon>
        <taxon>Coleoptera</taxon>
        <taxon>Polyphaga</taxon>
        <taxon>Elateriformia</taxon>
        <taxon>Elateroidea</taxon>
        <taxon>Lampyridae</taxon>
        <taxon>Lampyrinae</taxon>
        <taxon>Photinus</taxon>
    </lineage>
</organism>
<protein>
    <recommendedName>
        <fullName evidence="6">Trimethyllysine dioxygenase, mitochondrial</fullName>
        <ecNumber evidence="5">1.14.11.8</ecNumber>
    </recommendedName>
    <alternativeName>
        <fullName evidence="13">Epsilon-trimethyllysine 2-oxoglutarate dioxygenase</fullName>
    </alternativeName>
    <alternativeName>
        <fullName evidence="12">TML hydroxylase</fullName>
    </alternativeName>
    <alternativeName>
        <fullName evidence="14">TML-alpha-ketoglutarate dioxygenase</fullName>
    </alternativeName>
</protein>
<evidence type="ECO:0000256" key="15">
    <source>
        <dbReference type="ARBA" id="ARBA00046008"/>
    </source>
</evidence>
<keyword evidence="11" id="KW-0408">Iron</keyword>
<keyword evidence="8" id="KW-0124">Carnitine biosynthesis</keyword>
<dbReference type="InterPro" id="IPR012776">
    <property type="entry name" value="Trimethyllysine_dOase"/>
</dbReference>
<dbReference type="CDD" id="cd00250">
    <property type="entry name" value="CAS_like"/>
    <property type="match status" value="1"/>
</dbReference>
<gene>
    <name evidence="20" type="ORF">PPYR_13088</name>
</gene>
<evidence type="ECO:0000259" key="17">
    <source>
        <dbReference type="Pfam" id="PF02668"/>
    </source>
</evidence>
<evidence type="ECO:0000256" key="8">
    <source>
        <dbReference type="ARBA" id="ARBA00022873"/>
    </source>
</evidence>
<dbReference type="EC" id="1.14.11.8" evidence="5"/>
<evidence type="ECO:0000256" key="9">
    <source>
        <dbReference type="ARBA" id="ARBA00022964"/>
    </source>
</evidence>
<dbReference type="InterPro" id="IPR050411">
    <property type="entry name" value="AlphaKG_dependent_hydroxylases"/>
</dbReference>
<evidence type="ECO:0000313" key="21">
    <source>
        <dbReference type="Proteomes" id="UP000327044"/>
    </source>
</evidence>
<dbReference type="GO" id="GO:0050353">
    <property type="term" value="F:trimethyllysine dioxygenase activity"/>
    <property type="evidence" value="ECO:0007669"/>
    <property type="project" value="UniProtKB-EC"/>
</dbReference>
<evidence type="ECO:0000256" key="4">
    <source>
        <dbReference type="ARBA" id="ARBA00008654"/>
    </source>
</evidence>
<keyword evidence="9" id="KW-0223">Dioxygenase</keyword>
<keyword evidence="10" id="KW-0560">Oxidoreductase</keyword>
<evidence type="ECO:0000313" key="19">
    <source>
        <dbReference type="EMBL" id="JAV85464.1"/>
    </source>
</evidence>
<dbReference type="InterPro" id="IPR042098">
    <property type="entry name" value="TauD-like_sf"/>
</dbReference>
<dbReference type="GO" id="GO:0005739">
    <property type="term" value="C:mitochondrion"/>
    <property type="evidence" value="ECO:0007669"/>
    <property type="project" value="TreeGrafter"/>
</dbReference>
<dbReference type="Pfam" id="PF02668">
    <property type="entry name" value="TauD"/>
    <property type="match status" value="1"/>
</dbReference>
<comment type="function">
    <text evidence="15">Converts trimethyllysine (TML) into hydroxytrimethyllysine (HTML).</text>
</comment>
<evidence type="ECO:0000256" key="12">
    <source>
        <dbReference type="ARBA" id="ARBA00030363"/>
    </source>
</evidence>
<evidence type="ECO:0000256" key="16">
    <source>
        <dbReference type="ARBA" id="ARBA00049334"/>
    </source>
</evidence>
<keyword evidence="21" id="KW-1185">Reference proteome</keyword>
<evidence type="ECO:0000256" key="5">
    <source>
        <dbReference type="ARBA" id="ARBA00012267"/>
    </source>
</evidence>
<dbReference type="SUPFAM" id="SSF51197">
    <property type="entry name" value="Clavaminate synthase-like"/>
    <property type="match status" value="1"/>
</dbReference>
<dbReference type="GO" id="GO:0045329">
    <property type="term" value="P:carnitine biosynthetic process"/>
    <property type="evidence" value="ECO:0007669"/>
    <property type="project" value="UniProtKB-UniPathway"/>
</dbReference>
<comment type="cofactor">
    <cofactor evidence="2">
        <name>L-ascorbate</name>
        <dbReference type="ChEBI" id="CHEBI:38290"/>
    </cofactor>
</comment>
<evidence type="ECO:0000256" key="1">
    <source>
        <dbReference type="ARBA" id="ARBA00001954"/>
    </source>
</evidence>
<dbReference type="InterPro" id="IPR003819">
    <property type="entry name" value="TauD/TfdA-like"/>
</dbReference>
<dbReference type="PANTHER" id="PTHR10696:SF51">
    <property type="entry name" value="TRIMETHYLLYSINE DIOXYGENASE, MITOCHONDRIAL"/>
    <property type="match status" value="1"/>
</dbReference>
<dbReference type="Gene3D" id="3.30.2020.30">
    <property type="match status" value="1"/>
</dbReference>
<dbReference type="FunFam" id="3.60.130.10:FF:000001">
    <property type="entry name" value="Trimethyllysine dioxygenase, mitochondrial"/>
    <property type="match status" value="1"/>
</dbReference>